<organism evidence="2 3">
    <name type="scientific">Stylonychia lemnae</name>
    <name type="common">Ciliate</name>
    <dbReference type="NCBI Taxonomy" id="5949"/>
    <lineage>
        <taxon>Eukaryota</taxon>
        <taxon>Sar</taxon>
        <taxon>Alveolata</taxon>
        <taxon>Ciliophora</taxon>
        <taxon>Intramacronucleata</taxon>
        <taxon>Spirotrichea</taxon>
        <taxon>Stichotrichia</taxon>
        <taxon>Sporadotrichida</taxon>
        <taxon>Oxytrichidae</taxon>
        <taxon>Stylonychinae</taxon>
        <taxon>Stylonychia</taxon>
    </lineage>
</organism>
<dbReference type="Proteomes" id="UP000039865">
    <property type="component" value="Unassembled WGS sequence"/>
</dbReference>
<dbReference type="EMBL" id="CCKQ01018402">
    <property type="protein sequence ID" value="CDW90363.1"/>
    <property type="molecule type" value="Genomic_DNA"/>
</dbReference>
<name>A0A078B9Y8_STYLE</name>
<protein>
    <submittedName>
        <fullName evidence="2">Uncharacterized protein</fullName>
    </submittedName>
</protein>
<feature type="compositionally biased region" description="Low complexity" evidence="1">
    <location>
        <begin position="536"/>
        <end position="556"/>
    </location>
</feature>
<evidence type="ECO:0000313" key="2">
    <source>
        <dbReference type="EMBL" id="CDW90363.1"/>
    </source>
</evidence>
<dbReference type="InParanoid" id="A0A078B9Y8"/>
<evidence type="ECO:0000313" key="3">
    <source>
        <dbReference type="Proteomes" id="UP000039865"/>
    </source>
</evidence>
<feature type="compositionally biased region" description="Polar residues" evidence="1">
    <location>
        <begin position="515"/>
        <end position="525"/>
    </location>
</feature>
<proteinExistence type="predicted"/>
<gene>
    <name evidence="2" type="primary">Contig9318.g9957</name>
    <name evidence="2" type="ORF">STYLEM_19505</name>
</gene>
<dbReference type="AlphaFoldDB" id="A0A078B9Y8"/>
<feature type="region of interest" description="Disordered" evidence="1">
    <location>
        <begin position="515"/>
        <end position="556"/>
    </location>
</feature>
<sequence>MMTFMDLTQLLQQCIKLSSQIQETLDQKVFKEIKGKFLQNSISMTLASNQKFAHSLTYFVYLSIKAGFYDIDLSTFFLEQLKNLENLNQLEMESLVMVISSLSTLQSLPNKNKDRTFLNQIAQEQQKRVMIQGFYNKNNEIKEYLQKEVSLGERIVKLTLMTKAVTHNKEFDATIFEPYGKDLLKNIIQIGKEQLNSFLEEPDSSNLNLITSANFLQVLCFNIHPTQINDQYSQSLTKLDQHDDSSIYNLILETLIILLQGEFSKNQRNQLMITLYSLKAYAQFEQARLQMIAQDNQIMVTTVVIENELLKQCYISFILQVMNNVEKIISESETDFIRIMFELCQKKILPAYFIKDPKIQEYINQLDLKKLSLRNRQDFFCLGHILSNSLIFTNFDHSIVEKYKQQLSETVKSLRPDQGLMQEINSQKLMAEIHASTDKEKVEKQELFHALKILGKFDRKEDFQAQKEKDQTVRNKFDNYNTHKNSQIKYQTDGMSKQNVQFREQNSQQQFDYNKQSTIQSNEPKISSLFKKSKGNQSQYNKSKNRSQNNNNTEFD</sequence>
<keyword evidence="3" id="KW-1185">Reference proteome</keyword>
<evidence type="ECO:0000256" key="1">
    <source>
        <dbReference type="SAM" id="MobiDB-lite"/>
    </source>
</evidence>
<accession>A0A078B9Y8</accession>
<reference evidence="2 3" key="1">
    <citation type="submission" date="2014-06" db="EMBL/GenBank/DDBJ databases">
        <authorList>
            <person name="Swart Estienne"/>
        </authorList>
    </citation>
    <scope>NUCLEOTIDE SEQUENCE [LARGE SCALE GENOMIC DNA]</scope>
    <source>
        <strain evidence="2 3">130c</strain>
    </source>
</reference>